<feature type="DNA-binding region" description="Homeobox" evidence="5">
    <location>
        <begin position="102"/>
        <end position="156"/>
    </location>
</feature>
<dbReference type="PROSITE" id="PS50157">
    <property type="entry name" value="ZINC_FINGER_C2H2_2"/>
    <property type="match status" value="1"/>
</dbReference>
<feature type="compositionally biased region" description="Basic residues" evidence="6">
    <location>
        <begin position="270"/>
        <end position="285"/>
    </location>
</feature>
<evidence type="ECO:0000313" key="9">
    <source>
        <dbReference type="EMBL" id="CRK27389.1"/>
    </source>
</evidence>
<dbReference type="InterPro" id="IPR001356">
    <property type="entry name" value="HD"/>
</dbReference>
<evidence type="ECO:0000256" key="6">
    <source>
        <dbReference type="SAM" id="MobiDB-lite"/>
    </source>
</evidence>
<dbReference type="CDD" id="cd00086">
    <property type="entry name" value="homeodomain"/>
    <property type="match status" value="1"/>
</dbReference>
<dbReference type="EMBL" id="CVQI01020002">
    <property type="protein sequence ID" value="CRK27389.1"/>
    <property type="molecule type" value="Genomic_DNA"/>
</dbReference>
<dbReference type="SMART" id="SM00389">
    <property type="entry name" value="HOX"/>
    <property type="match status" value="1"/>
</dbReference>
<proteinExistence type="predicted"/>
<keyword evidence="4" id="KW-0863">Zinc-finger</keyword>
<dbReference type="Proteomes" id="UP000045706">
    <property type="component" value="Unassembled WGS sequence"/>
</dbReference>
<dbReference type="InterPro" id="IPR013087">
    <property type="entry name" value="Znf_C2H2_type"/>
</dbReference>
<evidence type="ECO:0000256" key="1">
    <source>
        <dbReference type="ARBA" id="ARBA00023125"/>
    </source>
</evidence>
<keyword evidence="4" id="KW-0862">Zinc</keyword>
<dbReference type="InterPro" id="IPR009057">
    <property type="entry name" value="Homeodomain-like_sf"/>
</dbReference>
<evidence type="ECO:0000259" key="7">
    <source>
        <dbReference type="PROSITE" id="PS50071"/>
    </source>
</evidence>
<organism evidence="9 10">
    <name type="scientific">Verticillium longisporum</name>
    <name type="common">Verticillium dahliae var. longisporum</name>
    <dbReference type="NCBI Taxonomy" id="100787"/>
    <lineage>
        <taxon>Eukaryota</taxon>
        <taxon>Fungi</taxon>
        <taxon>Dikarya</taxon>
        <taxon>Ascomycota</taxon>
        <taxon>Pezizomycotina</taxon>
        <taxon>Sordariomycetes</taxon>
        <taxon>Hypocreomycetidae</taxon>
        <taxon>Glomerellales</taxon>
        <taxon>Plectosphaerellaceae</taxon>
        <taxon>Verticillium</taxon>
    </lineage>
</organism>
<evidence type="ECO:0000313" key="10">
    <source>
        <dbReference type="Proteomes" id="UP000045706"/>
    </source>
</evidence>
<dbReference type="AlphaFoldDB" id="A0A0G4LZG4"/>
<dbReference type="Gene3D" id="1.10.10.60">
    <property type="entry name" value="Homeodomain-like"/>
    <property type="match status" value="1"/>
</dbReference>
<name>A0A0G4LZG4_VERLO</name>
<evidence type="ECO:0000256" key="4">
    <source>
        <dbReference type="PROSITE-ProRule" id="PRU00042"/>
    </source>
</evidence>
<dbReference type="PROSITE" id="PS50071">
    <property type="entry name" value="HOMEOBOX_2"/>
    <property type="match status" value="1"/>
</dbReference>
<evidence type="ECO:0000256" key="2">
    <source>
        <dbReference type="ARBA" id="ARBA00023155"/>
    </source>
</evidence>
<dbReference type="PANTHER" id="PTHR11850">
    <property type="entry name" value="HOMEOBOX PROTEIN TRANSCRIPTION FACTORS"/>
    <property type="match status" value="1"/>
</dbReference>
<dbReference type="InterPro" id="IPR050224">
    <property type="entry name" value="TALE_homeobox"/>
</dbReference>
<evidence type="ECO:0000256" key="5">
    <source>
        <dbReference type="PROSITE-ProRule" id="PRU00108"/>
    </source>
</evidence>
<protein>
    <recommendedName>
        <fullName evidence="11">Homeobox domain-containing protein</fullName>
    </recommendedName>
</protein>
<dbReference type="SMART" id="SM00355">
    <property type="entry name" value="ZnF_C2H2"/>
    <property type="match status" value="3"/>
</dbReference>
<sequence>MEELPTSLDSWQVEGLDDNFLDLAFGTDWNPGLADDFLANTKPFSDNATNCRVSLDNAHMDYSQDAARDKAHHTRGIDDTSPHLGKRQHQATSIVQPAVRFSPASIKILKTWLSTHSDNPYPRVEEVEAFQRQTNLSKQQIMTWFANARRRSKNINIRKPAARDRSSSPIPFTPSPGRSTHGAVIGDQMDPFQRWTNSPPDQEPAEISAIARAVASSLGVHEQEDSLLTQGVSPRIVCNGSSASSVATSDSASLSSAYSHTSGVSLRSLGSRRRTEKRRRRKTRKNPTQSQSKNQQATKTSLYDVLSQSSNPFQCTFCTQTFKTKHNWKRHEKSLHLSLERWECSPDGPIFRNAHFEPACVYCGVVESVNMDAHLQSHNYEACQIRTPEERTFYRKDHLRQHLRLIHQVQLEPLLMESWKTEVMEVRSRCGFCNLALSTWTDRVDHLAEHFKNGTTMADWEGDWGFEPQVLEMVENSIAPYIIDYERNSPCPFVALQTTSDGPSTAFELLQLETEYFCSSHMNLHHTLPSNQELQYELCCIILASEILSRDTISPALSWVRDLLMSSEHITRQAKSRPIRSGSRFTDLRTHGQEKIFGSCHMEGALQEYVKSMTTQGADVTNELLQQQACNIIWSLTTCSSSSSDMLANLLVNLTYSSTGWLGTFCERAGLPPAYQEHKALKANPQSSDVPSKTWKKGWVDRPDVDTGISQTLAVTAPGSSSDTAPVMRSSGFVDDSYYRRLIRELTRFISSAISPRNPNRHVATDLEIQNQARWILYDCDDPWNQTPADNENWLKDFKDSISMPKQ</sequence>
<dbReference type="InterPro" id="IPR008422">
    <property type="entry name" value="KN_HD"/>
</dbReference>
<feature type="domain" description="Homeobox" evidence="7">
    <location>
        <begin position="100"/>
        <end position="155"/>
    </location>
</feature>
<comment type="subcellular location">
    <subcellularLocation>
        <location evidence="5">Nucleus</location>
    </subcellularLocation>
</comment>
<accession>A0A0G4LZG4</accession>
<evidence type="ECO:0008006" key="11">
    <source>
        <dbReference type="Google" id="ProtNLM"/>
    </source>
</evidence>
<dbReference type="PROSITE" id="PS00028">
    <property type="entry name" value="ZINC_FINGER_C2H2_1"/>
    <property type="match status" value="1"/>
</dbReference>
<keyword evidence="3 5" id="KW-0539">Nucleus</keyword>
<feature type="region of interest" description="Disordered" evidence="6">
    <location>
        <begin position="156"/>
        <end position="185"/>
    </location>
</feature>
<feature type="compositionally biased region" description="Polar residues" evidence="6">
    <location>
        <begin position="286"/>
        <end position="301"/>
    </location>
</feature>
<feature type="region of interest" description="Disordered" evidence="6">
    <location>
        <begin position="66"/>
        <end position="88"/>
    </location>
</feature>
<dbReference type="GO" id="GO:0003677">
    <property type="term" value="F:DNA binding"/>
    <property type="evidence" value="ECO:0007669"/>
    <property type="project" value="UniProtKB-UniRule"/>
</dbReference>
<feature type="domain" description="C2H2-type" evidence="8">
    <location>
        <begin position="313"/>
        <end position="341"/>
    </location>
</feature>
<feature type="region of interest" description="Disordered" evidence="6">
    <location>
        <begin position="263"/>
        <end position="301"/>
    </location>
</feature>
<evidence type="ECO:0000259" key="8">
    <source>
        <dbReference type="PROSITE" id="PS50157"/>
    </source>
</evidence>
<reference evidence="10" key="1">
    <citation type="submission" date="2015-05" db="EMBL/GenBank/DDBJ databases">
        <authorList>
            <person name="Fogelqvist Johan"/>
        </authorList>
    </citation>
    <scope>NUCLEOTIDE SEQUENCE [LARGE SCALE GENOMIC DNA]</scope>
</reference>
<dbReference type="GO" id="GO:0005634">
    <property type="term" value="C:nucleus"/>
    <property type="evidence" value="ECO:0007669"/>
    <property type="project" value="UniProtKB-SubCell"/>
</dbReference>
<gene>
    <name evidence="9" type="ORF">BN1723_013968</name>
</gene>
<evidence type="ECO:0000256" key="3">
    <source>
        <dbReference type="ARBA" id="ARBA00023242"/>
    </source>
</evidence>
<keyword evidence="2 5" id="KW-0371">Homeobox</keyword>
<dbReference type="Pfam" id="PF05920">
    <property type="entry name" value="Homeobox_KN"/>
    <property type="match status" value="1"/>
</dbReference>
<dbReference type="GO" id="GO:0008270">
    <property type="term" value="F:zinc ion binding"/>
    <property type="evidence" value="ECO:0007669"/>
    <property type="project" value="UniProtKB-KW"/>
</dbReference>
<dbReference type="SUPFAM" id="SSF46689">
    <property type="entry name" value="Homeodomain-like"/>
    <property type="match status" value="1"/>
</dbReference>
<keyword evidence="4" id="KW-0479">Metal-binding</keyword>
<dbReference type="GO" id="GO:0006355">
    <property type="term" value="P:regulation of DNA-templated transcription"/>
    <property type="evidence" value="ECO:0007669"/>
    <property type="project" value="InterPro"/>
</dbReference>
<keyword evidence="1 5" id="KW-0238">DNA-binding</keyword>